<sequence length="95" mass="10535">MSDFNATKYKNEFNKESYDRVSINFPKGQKAVIEAHWKAKGYKSLNAYVNDLITQDMGRTGEKQGIHIQNSNGVVIGGNNNNGIVIGDNKGNINM</sequence>
<dbReference type="EMBL" id="PP511650">
    <property type="protein sequence ID" value="XCD06268.1"/>
    <property type="molecule type" value="Genomic_DNA"/>
</dbReference>
<reference evidence="2" key="1">
    <citation type="submission" date="2024-03" db="EMBL/GenBank/DDBJ databases">
        <title>Diverse circular DNA viruses in blood, oral, and fecal samples of captive lemurs.</title>
        <authorList>
            <person name="Paietta E.N."/>
            <person name="Kraberger S."/>
            <person name="Lund M.C."/>
            <person name="Custer J.M."/>
            <person name="Vargas K.M."/>
            <person name="Ehmke E.E."/>
            <person name="Yoder A.D."/>
            <person name="Varsani A."/>
        </authorList>
    </citation>
    <scope>NUCLEOTIDE SEQUENCE</scope>
    <source>
        <strain evidence="1">Duke_25FS_55</strain>
        <strain evidence="2">Duke_29_20</strain>
    </source>
</reference>
<organism evidence="2">
    <name type="scientific">Dulem virus 64</name>
    <dbReference type="NCBI Taxonomy" id="3145775"/>
    <lineage>
        <taxon>Viruses</taxon>
        <taxon>Monodnaviria</taxon>
        <taxon>Loebvirae</taxon>
        <taxon>Hofneiviricota</taxon>
        <taxon>Faserviricetes</taxon>
        <taxon>Tubulavirales</taxon>
        <taxon>Inoviridae</taxon>
        <taxon>Inovirus</taxon>
    </lineage>
</organism>
<evidence type="ECO:0000313" key="2">
    <source>
        <dbReference type="EMBL" id="XCD08099.1"/>
    </source>
</evidence>
<accession>A0AAU8B793</accession>
<protein>
    <submittedName>
        <fullName evidence="2">Uncharacterized protein</fullName>
    </submittedName>
</protein>
<proteinExistence type="predicted"/>
<dbReference type="EMBL" id="PP511856">
    <property type="protein sequence ID" value="XCD08099.1"/>
    <property type="molecule type" value="Genomic_DNA"/>
</dbReference>
<name>A0AAU8B793_9VIRU</name>
<evidence type="ECO:0000313" key="1">
    <source>
        <dbReference type="EMBL" id="XCD06268.1"/>
    </source>
</evidence>